<sequence>MMMRVFFLVSFAVCMAVAHNSELYIEDDYCPIAVCSCDIVKGGQGAIMNCSGNEYITLESLMTMLALNLCDDKGKAFIENLRSITLEPKAIRVLPNVDLFLDYFFNMKLLFLGNASMDNCGDLDAYRERGIVVQSEVCPDEGPTGAPETITLLAPDYKDYQTETSFAQPLSAPDHGTSLSTPPTTVDPSKKSEAEMAWTVIFLNCCFVGLSGMILGALLALILPPLFTKIVTRIRRQNNRQMVADLEFQAKFRPLLQSHSDNQSSTSGSMPRSHLGSSKRTTV</sequence>
<proteinExistence type="predicted"/>
<gene>
    <name evidence="4" type="primary">RvY_06244-1</name>
    <name evidence="4" type="synonym">RvY_06244.1</name>
    <name evidence="4" type="ORF">RvY_06244</name>
</gene>
<protein>
    <submittedName>
        <fullName evidence="4">Uncharacterized protein</fullName>
    </submittedName>
</protein>
<feature type="chain" id="PRO_5008898083" evidence="3">
    <location>
        <begin position="19"/>
        <end position="283"/>
    </location>
</feature>
<feature type="region of interest" description="Disordered" evidence="1">
    <location>
        <begin position="169"/>
        <end position="188"/>
    </location>
</feature>
<keyword evidence="2" id="KW-0472">Membrane</keyword>
<evidence type="ECO:0000256" key="2">
    <source>
        <dbReference type="SAM" id="Phobius"/>
    </source>
</evidence>
<keyword evidence="2" id="KW-0812">Transmembrane</keyword>
<dbReference type="OrthoDB" id="10658341at2759"/>
<comment type="caution">
    <text evidence="4">The sequence shown here is derived from an EMBL/GenBank/DDBJ whole genome shotgun (WGS) entry which is preliminary data.</text>
</comment>
<keyword evidence="3" id="KW-0732">Signal</keyword>
<feature type="compositionally biased region" description="Polar residues" evidence="1">
    <location>
        <begin position="177"/>
        <end position="187"/>
    </location>
</feature>
<dbReference type="Proteomes" id="UP000186922">
    <property type="component" value="Unassembled WGS sequence"/>
</dbReference>
<name>A0A1D1V6M4_RAMVA</name>
<dbReference type="AlphaFoldDB" id="A0A1D1V6M4"/>
<accession>A0A1D1V6M4</accession>
<dbReference type="EMBL" id="BDGG01000002">
    <property type="protein sequence ID" value="GAU94473.1"/>
    <property type="molecule type" value="Genomic_DNA"/>
</dbReference>
<evidence type="ECO:0000313" key="5">
    <source>
        <dbReference type="Proteomes" id="UP000186922"/>
    </source>
</evidence>
<evidence type="ECO:0000256" key="1">
    <source>
        <dbReference type="SAM" id="MobiDB-lite"/>
    </source>
</evidence>
<evidence type="ECO:0000256" key="3">
    <source>
        <dbReference type="SAM" id="SignalP"/>
    </source>
</evidence>
<feature type="signal peptide" evidence="3">
    <location>
        <begin position="1"/>
        <end position="18"/>
    </location>
</feature>
<keyword evidence="2" id="KW-1133">Transmembrane helix</keyword>
<feature type="region of interest" description="Disordered" evidence="1">
    <location>
        <begin position="259"/>
        <end position="283"/>
    </location>
</feature>
<evidence type="ECO:0000313" key="4">
    <source>
        <dbReference type="EMBL" id="GAU94473.1"/>
    </source>
</evidence>
<reference evidence="4 5" key="1">
    <citation type="journal article" date="2016" name="Nat. Commun.">
        <title>Extremotolerant tardigrade genome and improved radiotolerance of human cultured cells by tardigrade-unique protein.</title>
        <authorList>
            <person name="Hashimoto T."/>
            <person name="Horikawa D.D."/>
            <person name="Saito Y."/>
            <person name="Kuwahara H."/>
            <person name="Kozuka-Hata H."/>
            <person name="Shin-I T."/>
            <person name="Minakuchi Y."/>
            <person name="Ohishi K."/>
            <person name="Motoyama A."/>
            <person name="Aizu T."/>
            <person name="Enomoto A."/>
            <person name="Kondo K."/>
            <person name="Tanaka S."/>
            <person name="Hara Y."/>
            <person name="Koshikawa S."/>
            <person name="Sagara H."/>
            <person name="Miura T."/>
            <person name="Yokobori S."/>
            <person name="Miyagawa K."/>
            <person name="Suzuki Y."/>
            <person name="Kubo T."/>
            <person name="Oyama M."/>
            <person name="Kohara Y."/>
            <person name="Fujiyama A."/>
            <person name="Arakawa K."/>
            <person name="Katayama T."/>
            <person name="Toyoda A."/>
            <person name="Kunieda T."/>
        </authorList>
    </citation>
    <scope>NUCLEOTIDE SEQUENCE [LARGE SCALE GENOMIC DNA]</scope>
    <source>
        <strain evidence="4 5">YOKOZUNA-1</strain>
    </source>
</reference>
<feature type="transmembrane region" description="Helical" evidence="2">
    <location>
        <begin position="196"/>
        <end position="227"/>
    </location>
</feature>
<organism evidence="4 5">
    <name type="scientific">Ramazzottius varieornatus</name>
    <name type="common">Water bear</name>
    <name type="synonym">Tardigrade</name>
    <dbReference type="NCBI Taxonomy" id="947166"/>
    <lineage>
        <taxon>Eukaryota</taxon>
        <taxon>Metazoa</taxon>
        <taxon>Ecdysozoa</taxon>
        <taxon>Tardigrada</taxon>
        <taxon>Eutardigrada</taxon>
        <taxon>Parachela</taxon>
        <taxon>Hypsibioidea</taxon>
        <taxon>Ramazzottiidae</taxon>
        <taxon>Ramazzottius</taxon>
    </lineage>
</organism>
<keyword evidence="5" id="KW-1185">Reference proteome</keyword>